<evidence type="ECO:0000313" key="1">
    <source>
        <dbReference type="EMBL" id="RZB30919.1"/>
    </source>
</evidence>
<evidence type="ECO:0000313" key="2">
    <source>
        <dbReference type="Proteomes" id="UP000291831"/>
    </source>
</evidence>
<name>A0A8B3S2X5_9EURY</name>
<reference evidence="2" key="1">
    <citation type="submission" date="2019-01" db="EMBL/GenBank/DDBJ databases">
        <title>Anaerobic oxidation of ethane by archaea from a marine hydrocarbon seep.</title>
        <authorList>
            <person name="Musat F."/>
        </authorList>
    </citation>
    <scope>NUCLEOTIDE SEQUENCE [LARGE SCALE GENOMIC DNA]</scope>
</reference>
<comment type="caution">
    <text evidence="1">The sequence shown here is derived from an EMBL/GenBank/DDBJ whole genome shotgun (WGS) entry which is preliminary data.</text>
</comment>
<sequence length="63" mass="7322">MLRILVLAELGEWINQGEVLYIFGLEGLDFPDLSKRVKSVKLEIYEKAQQIEVTEPELLSIRF</sequence>
<dbReference type="AlphaFoldDB" id="A0A8B3S2X5"/>
<gene>
    <name evidence="1" type="ORF">AEth_00873</name>
</gene>
<dbReference type="Proteomes" id="UP000291831">
    <property type="component" value="Unassembled WGS sequence"/>
</dbReference>
<accession>A0A8B3S2X5</accession>
<dbReference type="EMBL" id="RPGO01000024">
    <property type="protein sequence ID" value="RZB30919.1"/>
    <property type="molecule type" value="Genomic_DNA"/>
</dbReference>
<proteinExistence type="predicted"/>
<protein>
    <submittedName>
        <fullName evidence="1">Uncharacterized protein</fullName>
    </submittedName>
</protein>
<organism evidence="1 2">
    <name type="scientific">Candidatus Argoarchaeum ethanivorans</name>
    <dbReference type="NCBI Taxonomy" id="2608793"/>
    <lineage>
        <taxon>Archaea</taxon>
        <taxon>Methanobacteriati</taxon>
        <taxon>Methanobacteriota</taxon>
        <taxon>Stenosarchaea group</taxon>
        <taxon>Methanomicrobia</taxon>
        <taxon>Methanosarcinales</taxon>
        <taxon>Methanosarcinales incertae sedis</taxon>
        <taxon>GOM Arc I cluster</taxon>
        <taxon>Candidatus Argoarchaeum</taxon>
    </lineage>
</organism>